<name>A0A9D4JGK8_DREPO</name>
<organism evidence="1 2">
    <name type="scientific">Dreissena polymorpha</name>
    <name type="common">Zebra mussel</name>
    <name type="synonym">Mytilus polymorpha</name>
    <dbReference type="NCBI Taxonomy" id="45954"/>
    <lineage>
        <taxon>Eukaryota</taxon>
        <taxon>Metazoa</taxon>
        <taxon>Spiralia</taxon>
        <taxon>Lophotrochozoa</taxon>
        <taxon>Mollusca</taxon>
        <taxon>Bivalvia</taxon>
        <taxon>Autobranchia</taxon>
        <taxon>Heteroconchia</taxon>
        <taxon>Euheterodonta</taxon>
        <taxon>Imparidentia</taxon>
        <taxon>Neoheterodontei</taxon>
        <taxon>Myida</taxon>
        <taxon>Dreissenoidea</taxon>
        <taxon>Dreissenidae</taxon>
        <taxon>Dreissena</taxon>
    </lineage>
</organism>
<gene>
    <name evidence="1" type="ORF">DPMN_139520</name>
</gene>
<evidence type="ECO:0000313" key="1">
    <source>
        <dbReference type="EMBL" id="KAH3811115.1"/>
    </source>
</evidence>
<dbReference type="EMBL" id="JAIWYP010000006">
    <property type="protein sequence ID" value="KAH3811115.1"/>
    <property type="molecule type" value="Genomic_DNA"/>
</dbReference>
<dbReference type="AlphaFoldDB" id="A0A9D4JGK8"/>
<proteinExistence type="predicted"/>
<protein>
    <submittedName>
        <fullName evidence="1">Uncharacterized protein</fullName>
    </submittedName>
</protein>
<comment type="caution">
    <text evidence="1">The sequence shown here is derived from an EMBL/GenBank/DDBJ whole genome shotgun (WGS) entry which is preliminary data.</text>
</comment>
<evidence type="ECO:0000313" key="2">
    <source>
        <dbReference type="Proteomes" id="UP000828390"/>
    </source>
</evidence>
<accession>A0A9D4JGK8</accession>
<reference evidence="1" key="1">
    <citation type="journal article" date="2019" name="bioRxiv">
        <title>The Genome of the Zebra Mussel, Dreissena polymorpha: A Resource for Invasive Species Research.</title>
        <authorList>
            <person name="McCartney M.A."/>
            <person name="Auch B."/>
            <person name="Kono T."/>
            <person name="Mallez S."/>
            <person name="Zhang Y."/>
            <person name="Obille A."/>
            <person name="Becker A."/>
            <person name="Abrahante J.E."/>
            <person name="Garbe J."/>
            <person name="Badalamenti J.P."/>
            <person name="Herman A."/>
            <person name="Mangelson H."/>
            <person name="Liachko I."/>
            <person name="Sullivan S."/>
            <person name="Sone E.D."/>
            <person name="Koren S."/>
            <person name="Silverstein K.A.T."/>
            <person name="Beckman K.B."/>
            <person name="Gohl D.M."/>
        </authorList>
    </citation>
    <scope>NUCLEOTIDE SEQUENCE</scope>
    <source>
        <strain evidence="1">Duluth1</strain>
        <tissue evidence="1">Whole animal</tissue>
    </source>
</reference>
<sequence>MLSLDMAHMTIYVENGSVELFEILRDTSIGILVLRTADCASSASRIMCTLKKLTKLFLWGTYSERCTVQLPKTLECISLQKVECSAEWLCRLFIALSSLEHSVQCEMYDVVLQSFEYSCGGESQTHVSDLRSEILALDMTHMTILVETGSVELFEILRDTSIRILDLKNAECA</sequence>
<keyword evidence="2" id="KW-1185">Reference proteome</keyword>
<reference evidence="1" key="2">
    <citation type="submission" date="2020-11" db="EMBL/GenBank/DDBJ databases">
        <authorList>
            <person name="McCartney M.A."/>
            <person name="Auch B."/>
            <person name="Kono T."/>
            <person name="Mallez S."/>
            <person name="Becker A."/>
            <person name="Gohl D.M."/>
            <person name="Silverstein K.A.T."/>
            <person name="Koren S."/>
            <person name="Bechman K.B."/>
            <person name="Herman A."/>
            <person name="Abrahante J.E."/>
            <person name="Garbe J."/>
        </authorList>
    </citation>
    <scope>NUCLEOTIDE SEQUENCE</scope>
    <source>
        <strain evidence="1">Duluth1</strain>
        <tissue evidence="1">Whole animal</tissue>
    </source>
</reference>
<dbReference type="Proteomes" id="UP000828390">
    <property type="component" value="Unassembled WGS sequence"/>
</dbReference>